<reference evidence="2" key="2">
    <citation type="journal article" date="2021" name="Microbiome">
        <title>Successional dynamics and alternative stable states in a saline activated sludge microbial community over 9 years.</title>
        <authorList>
            <person name="Wang Y."/>
            <person name="Ye J."/>
            <person name="Ju F."/>
            <person name="Liu L."/>
            <person name="Boyd J.A."/>
            <person name="Deng Y."/>
            <person name="Parks D.H."/>
            <person name="Jiang X."/>
            <person name="Yin X."/>
            <person name="Woodcroft B.J."/>
            <person name="Tyson G.W."/>
            <person name="Hugenholtz P."/>
            <person name="Polz M.F."/>
            <person name="Zhang T."/>
        </authorList>
    </citation>
    <scope>NUCLEOTIDE SEQUENCE</scope>
    <source>
        <strain evidence="2">HKST-UBA02</strain>
    </source>
</reference>
<gene>
    <name evidence="2" type="ORF">KDA27_26580</name>
</gene>
<dbReference type="InterPro" id="IPR029052">
    <property type="entry name" value="Metallo-depent_PP-like"/>
</dbReference>
<dbReference type="SUPFAM" id="SSF56300">
    <property type="entry name" value="Metallo-dependent phosphatases"/>
    <property type="match status" value="1"/>
</dbReference>
<dbReference type="Gene3D" id="3.60.21.10">
    <property type="match status" value="1"/>
</dbReference>
<organism evidence="2 3">
    <name type="scientific">Eiseniibacteriota bacterium</name>
    <dbReference type="NCBI Taxonomy" id="2212470"/>
    <lineage>
        <taxon>Bacteria</taxon>
        <taxon>Candidatus Eiseniibacteriota</taxon>
    </lineage>
</organism>
<dbReference type="InterPro" id="IPR051918">
    <property type="entry name" value="STPP_CPPED1"/>
</dbReference>
<comment type="caution">
    <text evidence="2">The sequence shown here is derived from an EMBL/GenBank/DDBJ whole genome shotgun (WGS) entry which is preliminary data.</text>
</comment>
<dbReference type="InterPro" id="IPR004843">
    <property type="entry name" value="Calcineurin-like_PHP"/>
</dbReference>
<accession>A0A956NHI3</accession>
<evidence type="ECO:0000313" key="2">
    <source>
        <dbReference type="EMBL" id="MCA9759388.1"/>
    </source>
</evidence>
<dbReference type="PANTHER" id="PTHR43143">
    <property type="entry name" value="METALLOPHOSPHOESTERASE, CALCINEURIN SUPERFAMILY"/>
    <property type="match status" value="1"/>
</dbReference>
<reference evidence="2" key="1">
    <citation type="submission" date="2020-04" db="EMBL/GenBank/DDBJ databases">
        <authorList>
            <person name="Zhang T."/>
        </authorList>
    </citation>
    <scope>NUCLEOTIDE SEQUENCE</scope>
    <source>
        <strain evidence="2">HKST-UBA02</strain>
    </source>
</reference>
<dbReference type="Proteomes" id="UP000739538">
    <property type="component" value="Unassembled WGS sequence"/>
</dbReference>
<dbReference type="EMBL" id="JAGQHS010000331">
    <property type="protein sequence ID" value="MCA9759388.1"/>
    <property type="molecule type" value="Genomic_DNA"/>
</dbReference>
<protein>
    <submittedName>
        <fullName evidence="2">Metallophosphoesterase</fullName>
    </submittedName>
</protein>
<dbReference type="GO" id="GO:0016787">
    <property type="term" value="F:hydrolase activity"/>
    <property type="evidence" value="ECO:0007669"/>
    <property type="project" value="InterPro"/>
</dbReference>
<evidence type="ECO:0000259" key="1">
    <source>
        <dbReference type="Pfam" id="PF00149"/>
    </source>
</evidence>
<name>A0A956NHI3_UNCEI</name>
<dbReference type="Pfam" id="PF00149">
    <property type="entry name" value="Metallophos"/>
    <property type="match status" value="1"/>
</dbReference>
<sequence>MSLNGPGPDRAATFLGTLGIALLATVAKAGVSILPVTGDDLDGQELGRSTWVDQGDPEFSNGLGLGFSASGDRVEPAFQFAAPDLVRGDGVAFARLRISSLGGSMVGNLPVDVVGIEACEAIPFGPDQRPSQFASTATFVPWDQTTAWLGGAATDPMFEFSPDLSPVLNELLASECWPESGGSGSFAISLRVEGAGSGRFQSMADFGEGWPPVQLEIYSRVVDAFLAPPLLGRATDTSVTLSFAHFLTTDGYVAYGVAPGQYQWAQGELPSTLPDVHPFLDAEAGVVREVLITGLEPNQRYYGALFVRKSGTLEYVATPEFSFQTQRPAGASFRFDILSDSHLEDKVDAHRTDDIALHDVSLRNVVFDDPDFVVHLGDFAIIRQYAAAVRTAGEARRIYSDLRTGFGTAGLSLPFYLVLGNHEGELGWDDDGGEELPFAWGTRARKEFFPNPEPGSFYSGNADLDPRFGRLQDYYAWTWGDALFVVLDPFRYTTTKPHGLGGPGSQDGWDWTLGIAQYDWLASVLSGSDARWKFVFTHHLVGGVEDPVWGPYGRGGIEGVRYSVEGRPSYEWGGEDVDGSYQFEAKRPGFLHGDIHSMLVENGVSAVFHGHDHLFAHQEIDGIVYQECPMPSDANYGVGFLASGRYLSGVRFPCSGHLRVDVSEEGIRVAYVRAFLPGDGTNREVAYSYDIGNPTAGSPEWAGDAADGADPTRYLAIGPVPARETLRVQARRATSLAAEVTLIDVSGRVVRSFLAPPMAAGSYMEWPLQTGSGVRLARGVYRLQVRIGNESEVHPLVVVE</sequence>
<dbReference type="PANTHER" id="PTHR43143:SF1">
    <property type="entry name" value="SERINE_THREONINE-PROTEIN PHOSPHATASE CPPED1"/>
    <property type="match status" value="1"/>
</dbReference>
<evidence type="ECO:0000313" key="3">
    <source>
        <dbReference type="Proteomes" id="UP000739538"/>
    </source>
</evidence>
<proteinExistence type="predicted"/>
<dbReference type="AlphaFoldDB" id="A0A956NHI3"/>
<feature type="domain" description="Calcineurin-like phosphoesterase" evidence="1">
    <location>
        <begin position="334"/>
        <end position="613"/>
    </location>
</feature>